<name>A0A1S2XB60_CICAR</name>
<dbReference type="PANTHER" id="PTHR37224">
    <property type="entry name" value="OS02G0804400 PROTEIN"/>
    <property type="match status" value="1"/>
</dbReference>
<proteinExistence type="predicted"/>
<sequence length="136" mass="14470">MAVWVSDIVGPGRSCNCKFSCHRRRINVNPPNTPLVSIIFPTTTGWSNHCHSSVVPRALNPKTGDQNSTTSSQKEDLAYVAKLVVGSFGGAGAIKYGSAVFPETTTPNLVLALAIIFAPVLVAVLLLVNESLRPKP</sequence>
<keyword evidence="2" id="KW-1185">Reference proteome</keyword>
<dbReference type="Proteomes" id="UP000087171">
    <property type="component" value="Chromosome Ca1"/>
</dbReference>
<reference evidence="2" key="1">
    <citation type="journal article" date="2013" name="Nat. Biotechnol.">
        <title>Draft genome sequence of chickpea (Cicer arietinum) provides a resource for trait improvement.</title>
        <authorList>
            <person name="Varshney R.K."/>
            <person name="Song C."/>
            <person name="Saxena R.K."/>
            <person name="Azam S."/>
            <person name="Yu S."/>
            <person name="Sharpe A.G."/>
            <person name="Cannon S."/>
            <person name="Baek J."/>
            <person name="Rosen B.D."/>
            <person name="Tar'an B."/>
            <person name="Millan T."/>
            <person name="Zhang X."/>
            <person name="Ramsay L.D."/>
            <person name="Iwata A."/>
            <person name="Wang Y."/>
            <person name="Nelson W."/>
            <person name="Farmer A.D."/>
            <person name="Gaur P.M."/>
            <person name="Soderlund C."/>
            <person name="Penmetsa R.V."/>
            <person name="Xu C."/>
            <person name="Bharti A.K."/>
            <person name="He W."/>
            <person name="Winter P."/>
            <person name="Zhao S."/>
            <person name="Hane J.K."/>
            <person name="Carrasquilla-Garcia N."/>
            <person name="Condie J.A."/>
            <person name="Upadhyaya H.D."/>
            <person name="Luo M.C."/>
            <person name="Thudi M."/>
            <person name="Gowda C.L."/>
            <person name="Singh N.P."/>
            <person name="Lichtenzveig J."/>
            <person name="Gali K.K."/>
            <person name="Rubio J."/>
            <person name="Nadarajan N."/>
            <person name="Dolezel J."/>
            <person name="Bansal K.C."/>
            <person name="Xu X."/>
            <person name="Edwards D."/>
            <person name="Zhang G."/>
            <person name="Kahl G."/>
            <person name="Gil J."/>
            <person name="Singh K.B."/>
            <person name="Datta S.K."/>
            <person name="Jackson S.A."/>
            <person name="Wang J."/>
            <person name="Cook D.R."/>
        </authorList>
    </citation>
    <scope>NUCLEOTIDE SEQUENCE [LARGE SCALE GENOMIC DNA]</scope>
    <source>
        <strain evidence="2">cv. CDC Frontier</strain>
    </source>
</reference>
<evidence type="ECO:0000313" key="2">
    <source>
        <dbReference type="Proteomes" id="UP000087171"/>
    </source>
</evidence>
<feature type="transmembrane region" description="Helical" evidence="1">
    <location>
        <begin position="109"/>
        <end position="128"/>
    </location>
</feature>
<keyword evidence="1" id="KW-0472">Membrane</keyword>
<keyword evidence="1" id="KW-1133">Transmembrane helix</keyword>
<protein>
    <submittedName>
        <fullName evidence="3">Uncharacterized protein LOC101509442</fullName>
    </submittedName>
</protein>
<keyword evidence="1" id="KW-0812">Transmembrane</keyword>
<dbReference type="OrthoDB" id="513929at2759"/>
<dbReference type="RefSeq" id="XP_004486654.1">
    <property type="nucleotide sequence ID" value="XM_004486597.3"/>
</dbReference>
<dbReference type="GeneID" id="101509442"/>
<feature type="transmembrane region" description="Helical" evidence="1">
    <location>
        <begin position="77"/>
        <end position="97"/>
    </location>
</feature>
<evidence type="ECO:0000313" key="3">
    <source>
        <dbReference type="RefSeq" id="XP_004486654.1"/>
    </source>
</evidence>
<organism evidence="2 3">
    <name type="scientific">Cicer arietinum</name>
    <name type="common">Chickpea</name>
    <name type="synonym">Garbanzo</name>
    <dbReference type="NCBI Taxonomy" id="3827"/>
    <lineage>
        <taxon>Eukaryota</taxon>
        <taxon>Viridiplantae</taxon>
        <taxon>Streptophyta</taxon>
        <taxon>Embryophyta</taxon>
        <taxon>Tracheophyta</taxon>
        <taxon>Spermatophyta</taxon>
        <taxon>Magnoliopsida</taxon>
        <taxon>eudicotyledons</taxon>
        <taxon>Gunneridae</taxon>
        <taxon>Pentapetalae</taxon>
        <taxon>rosids</taxon>
        <taxon>fabids</taxon>
        <taxon>Fabales</taxon>
        <taxon>Fabaceae</taxon>
        <taxon>Papilionoideae</taxon>
        <taxon>50 kb inversion clade</taxon>
        <taxon>NPAAA clade</taxon>
        <taxon>Hologalegina</taxon>
        <taxon>IRL clade</taxon>
        <taxon>Cicereae</taxon>
        <taxon>Cicer</taxon>
    </lineage>
</organism>
<evidence type="ECO:0000256" key="1">
    <source>
        <dbReference type="SAM" id="Phobius"/>
    </source>
</evidence>
<dbReference type="STRING" id="3827.A0A1S2XB60"/>
<reference evidence="3" key="2">
    <citation type="submission" date="2025-08" db="UniProtKB">
        <authorList>
            <consortium name="RefSeq"/>
        </authorList>
    </citation>
    <scope>IDENTIFICATION</scope>
    <source>
        <tissue evidence="3">Etiolated seedlings</tissue>
    </source>
</reference>
<accession>A0A1S2XB60</accession>
<dbReference type="KEGG" id="cam:101509442"/>
<gene>
    <name evidence="3" type="primary">LOC101509442</name>
</gene>
<dbReference type="AlphaFoldDB" id="A0A1S2XB60"/>
<dbReference type="eggNOG" id="ENOG502S9N3">
    <property type="taxonomic scope" value="Eukaryota"/>
</dbReference>
<dbReference type="PaxDb" id="3827-XP_004486654.1"/>